<evidence type="ECO:0000313" key="4">
    <source>
        <dbReference type="Proteomes" id="UP000249757"/>
    </source>
</evidence>
<evidence type="ECO:0000313" key="3">
    <source>
        <dbReference type="Proteomes" id="UP000245464"/>
    </source>
</evidence>
<reference evidence="4" key="4">
    <citation type="journal article" date="2022" name="Microb. Genom.">
        <title>A global pangenome for the wheat fungal pathogen Pyrenophora tritici-repentis and prediction of effector protein structural homology.</title>
        <authorList>
            <person name="Moolhuijzen P.M."/>
            <person name="See P.T."/>
            <person name="Shi G."/>
            <person name="Powell H.R."/>
            <person name="Cockram J."/>
            <person name="Jorgensen L.N."/>
            <person name="Benslimane H."/>
            <person name="Strelkov S.E."/>
            <person name="Turner J."/>
            <person name="Liu Z."/>
            <person name="Moffat C.S."/>
        </authorList>
    </citation>
    <scope>NUCLEOTIDE SEQUENCE [LARGE SCALE GENOMIC DNA]</scope>
</reference>
<evidence type="ECO:0000313" key="2">
    <source>
        <dbReference type="EMBL" id="KAI1515960.1"/>
    </source>
</evidence>
<accession>A0A2W1EWU7</accession>
<protein>
    <submittedName>
        <fullName evidence="1">Uncharacterized protein</fullName>
    </submittedName>
</protein>
<comment type="caution">
    <text evidence="1">The sequence shown here is derived from an EMBL/GenBank/DDBJ whole genome shotgun (WGS) entry which is preliminary data.</text>
</comment>
<reference evidence="1" key="1">
    <citation type="journal article" date="2018" name="BMC Genomics">
        <title>Comparative genomics of the wheat fungal pathogen Pyrenophora tritici-repentis reveals chromosomal variations and genome plasticity.</title>
        <authorList>
            <person name="Moolhuijzen P."/>
            <person name="See P.T."/>
            <person name="Hane J.K."/>
            <person name="Shi G."/>
            <person name="Liu Z."/>
            <person name="Oliver R.P."/>
            <person name="Moffat C.S."/>
        </authorList>
    </citation>
    <scope>NUCLEOTIDE SEQUENCE [LARGE SCALE GENOMIC DNA]</scope>
    <source>
        <strain evidence="1">M4</strain>
    </source>
</reference>
<organism evidence="1 3">
    <name type="scientific">Pyrenophora tritici-repentis</name>
    <dbReference type="NCBI Taxonomy" id="45151"/>
    <lineage>
        <taxon>Eukaryota</taxon>
        <taxon>Fungi</taxon>
        <taxon>Dikarya</taxon>
        <taxon>Ascomycota</taxon>
        <taxon>Pezizomycotina</taxon>
        <taxon>Dothideomycetes</taxon>
        <taxon>Pleosporomycetidae</taxon>
        <taxon>Pleosporales</taxon>
        <taxon>Pleosporineae</taxon>
        <taxon>Pleosporaceae</taxon>
        <taxon>Pyrenophora</taxon>
    </lineage>
</organism>
<keyword evidence="4" id="KW-1185">Reference proteome</keyword>
<dbReference type="AlphaFoldDB" id="A0A2W1EWU7"/>
<dbReference type="OrthoDB" id="10486827at2759"/>
<name>A0A2W1EWU7_9PLEO</name>
<gene>
    <name evidence="2" type="ORF">Ptr86124_004497</name>
    <name evidence="1" type="ORF">PtrM4_086770</name>
</gene>
<sequence length="96" mass="10795">MSSQDAKDKEIARLKTELAKATVVYEQAQKQLESISTLHRTQAVTISSQIDTIRELIRLHPEDIPDIQGRAKAAEEERLRIVKDSSVKQETPASPE</sequence>
<reference evidence="2" key="3">
    <citation type="journal article" date="2022" name="bioRxiv">
        <title>A global pangenome for the wheat fungal pathogen Pyrenophora tritici-repentis and prediction of effector protein structural homology.</title>
        <authorList>
            <person name="Moolhuijzen P."/>
            <person name="See P.T."/>
            <person name="Shi G."/>
            <person name="Powell H.R."/>
            <person name="Cockram J."/>
            <person name="Jorgensen L.N."/>
            <person name="Benslimane H."/>
            <person name="Strelkov S.E."/>
            <person name="Turner J."/>
            <person name="Liu Z."/>
            <person name="Moffat C.S."/>
        </authorList>
    </citation>
    <scope>NUCLEOTIDE SEQUENCE</scope>
    <source>
        <strain evidence="2">86-124</strain>
    </source>
</reference>
<dbReference type="EMBL" id="NQIK02000003">
    <property type="protein sequence ID" value="KAF7573772.1"/>
    <property type="molecule type" value="Genomic_DNA"/>
</dbReference>
<dbReference type="EMBL" id="NRDI02000005">
    <property type="protein sequence ID" value="KAI1515960.1"/>
    <property type="molecule type" value="Genomic_DNA"/>
</dbReference>
<reference evidence="2" key="2">
    <citation type="submission" date="2021-05" db="EMBL/GenBank/DDBJ databases">
        <authorList>
            <person name="Moolhuijzen P.M."/>
            <person name="Moffat C.S."/>
        </authorList>
    </citation>
    <scope>NUCLEOTIDE SEQUENCE</scope>
    <source>
        <strain evidence="2">86-124</strain>
    </source>
</reference>
<proteinExistence type="predicted"/>
<evidence type="ECO:0000313" key="1">
    <source>
        <dbReference type="EMBL" id="KAF7573772.1"/>
    </source>
</evidence>
<dbReference type="Proteomes" id="UP000245464">
    <property type="component" value="Chromosome 3"/>
</dbReference>
<dbReference type="Proteomes" id="UP000249757">
    <property type="component" value="Unassembled WGS sequence"/>
</dbReference>